<evidence type="ECO:0000313" key="3">
    <source>
        <dbReference type="Proteomes" id="UP000032604"/>
    </source>
</evidence>
<sequence length="259" mass="27439">MLRSLTALAVVGTLAVGGLAVATPASAASASGTFYSVPYDSTLFEVSTVDGRPYVEPASFESWRSAGFPKPVAAPTDYRRFTWDATIYAVSAAGSASFSTYIDGAQWRRVGSPAPRTDRLTPSATILQYQGSDELFVVDGGSSWADDNPGYHQLTFAEYAHLGYPAVDQTSPRIFTKLSWNPTLVGPISSTGETGPVPFDVWDYFARPTPAVVASYDGDKFCQAAGADEIRYIGQAAPDGMALTFGEWVAAGSPKPATC</sequence>
<proteinExistence type="predicted"/>
<protein>
    <recommendedName>
        <fullName evidence="4">Secreted protein</fullName>
    </recommendedName>
</protein>
<evidence type="ECO:0000256" key="1">
    <source>
        <dbReference type="SAM" id="SignalP"/>
    </source>
</evidence>
<dbReference type="HOGENOM" id="CLU_1010824_0_0_11"/>
<dbReference type="OrthoDB" id="5123024at2"/>
<keyword evidence="1" id="KW-0732">Signal</keyword>
<reference evidence="2 3" key="1">
    <citation type="journal article" date="2015" name="Genome Announc.">
        <title>Complete Genome Sequence of Clavibacter michiganensis subsp. insidiosus R1-1 Using PacBio Single-Molecule Real-Time Technology.</title>
        <authorList>
            <person name="Lu Y."/>
            <person name="Samac D.A."/>
            <person name="Glazebrook J."/>
            <person name="Ishimaru C.A."/>
        </authorList>
    </citation>
    <scope>NUCLEOTIDE SEQUENCE [LARGE SCALE GENOMIC DNA]</scope>
    <source>
        <strain evidence="2 3">R1-1</strain>
    </source>
</reference>
<organism evidence="2 3">
    <name type="scientific">Clavibacter michiganensis subsp. insidiosus</name>
    <dbReference type="NCBI Taxonomy" id="33014"/>
    <lineage>
        <taxon>Bacteria</taxon>
        <taxon>Bacillati</taxon>
        <taxon>Actinomycetota</taxon>
        <taxon>Actinomycetes</taxon>
        <taxon>Micrococcales</taxon>
        <taxon>Microbacteriaceae</taxon>
        <taxon>Clavibacter</taxon>
    </lineage>
</organism>
<dbReference type="PATRIC" id="fig|33014.5.peg.1437"/>
<dbReference type="EMBL" id="CP011043">
    <property type="protein sequence ID" value="AJW78897.1"/>
    <property type="molecule type" value="Genomic_DNA"/>
</dbReference>
<evidence type="ECO:0008006" key="4">
    <source>
        <dbReference type="Google" id="ProtNLM"/>
    </source>
</evidence>
<feature type="signal peptide" evidence="1">
    <location>
        <begin position="1"/>
        <end position="27"/>
    </location>
</feature>
<dbReference type="Proteomes" id="UP000032604">
    <property type="component" value="Chromosome"/>
</dbReference>
<name>A0A0D5CI03_9MICO</name>
<gene>
    <name evidence="2" type="ORF">VO01_06915</name>
</gene>
<dbReference type="KEGG" id="cmh:VO01_06915"/>
<evidence type="ECO:0000313" key="2">
    <source>
        <dbReference type="EMBL" id="AJW78897.1"/>
    </source>
</evidence>
<dbReference type="AlphaFoldDB" id="A0A0D5CI03"/>
<accession>A0A0D5CI03</accession>
<feature type="chain" id="PRO_5002292078" description="Secreted protein" evidence="1">
    <location>
        <begin position="28"/>
        <end position="259"/>
    </location>
</feature>
<dbReference type="RefSeq" id="WP_045527842.1">
    <property type="nucleotide sequence ID" value="NZ_CP011043.1"/>
</dbReference>